<dbReference type="SUPFAM" id="SSF52218">
    <property type="entry name" value="Flavoproteins"/>
    <property type="match status" value="1"/>
</dbReference>
<name>A0A5B2W183_9BACT</name>
<organism evidence="2 3">
    <name type="scientific">Chitinophaga agrisoli</name>
    <dbReference type="NCBI Taxonomy" id="2607653"/>
    <lineage>
        <taxon>Bacteria</taxon>
        <taxon>Pseudomonadati</taxon>
        <taxon>Bacteroidota</taxon>
        <taxon>Chitinophagia</taxon>
        <taxon>Chitinophagales</taxon>
        <taxon>Chitinophagaceae</taxon>
        <taxon>Chitinophaga</taxon>
    </lineage>
</organism>
<dbReference type="Gene3D" id="3.40.50.360">
    <property type="match status" value="1"/>
</dbReference>
<dbReference type="PANTHER" id="PTHR30543:SF21">
    <property type="entry name" value="NAD(P)H-DEPENDENT FMN REDUCTASE LOT6"/>
    <property type="match status" value="1"/>
</dbReference>
<proteinExistence type="predicted"/>
<accession>A0A5B2W183</accession>
<feature type="domain" description="NADPH-dependent FMN reductase-like" evidence="1">
    <location>
        <begin position="6"/>
        <end position="147"/>
    </location>
</feature>
<dbReference type="InterPro" id="IPR050712">
    <property type="entry name" value="NAD(P)H-dep_reductase"/>
</dbReference>
<reference evidence="2 3" key="2">
    <citation type="submission" date="2019-09" db="EMBL/GenBank/DDBJ databases">
        <authorList>
            <person name="Jin C."/>
        </authorList>
    </citation>
    <scope>NUCLEOTIDE SEQUENCE [LARGE SCALE GENOMIC DNA]</scope>
    <source>
        <strain evidence="2 3">BN140078</strain>
    </source>
</reference>
<evidence type="ECO:0000259" key="1">
    <source>
        <dbReference type="Pfam" id="PF03358"/>
    </source>
</evidence>
<dbReference type="PANTHER" id="PTHR30543">
    <property type="entry name" value="CHROMATE REDUCTASE"/>
    <property type="match status" value="1"/>
</dbReference>
<dbReference type="GO" id="GO:0010181">
    <property type="term" value="F:FMN binding"/>
    <property type="evidence" value="ECO:0007669"/>
    <property type="project" value="TreeGrafter"/>
</dbReference>
<keyword evidence="3" id="KW-1185">Reference proteome</keyword>
<reference evidence="2 3" key="1">
    <citation type="submission" date="2019-09" db="EMBL/GenBank/DDBJ databases">
        <title>Chitinophaga ginsengihumi sp. nov., isolated from soil of ginseng rhizosphere.</title>
        <authorList>
            <person name="Lee J."/>
        </authorList>
    </citation>
    <scope>NUCLEOTIDE SEQUENCE [LARGE SCALE GENOMIC DNA]</scope>
    <source>
        <strain evidence="2 3">BN140078</strain>
    </source>
</reference>
<dbReference type="GO" id="GO:0005829">
    <property type="term" value="C:cytosol"/>
    <property type="evidence" value="ECO:0007669"/>
    <property type="project" value="TreeGrafter"/>
</dbReference>
<sequence length="190" mass="21385">MYNLKIITSTTRPGRKGPAIANWIANIAAQNPELNIEILELGEINLPMMDEQHHPAMRKYEHAHTKAWSATIENADAFIIVTAEYNFGIPAPLKNALDYLFHEWNHKPVGIVSYGGISGGTRAAQMLKQVVTTLKMFPLYETVILPFYSQHMENDQFKGTESANASAQLMLKELHRVIPAMQIMREVQPA</sequence>
<dbReference type="Proteomes" id="UP000324611">
    <property type="component" value="Unassembled WGS sequence"/>
</dbReference>
<evidence type="ECO:0000313" key="3">
    <source>
        <dbReference type="Proteomes" id="UP000324611"/>
    </source>
</evidence>
<dbReference type="GO" id="GO:0016491">
    <property type="term" value="F:oxidoreductase activity"/>
    <property type="evidence" value="ECO:0007669"/>
    <property type="project" value="InterPro"/>
</dbReference>
<dbReference type="AlphaFoldDB" id="A0A5B2W183"/>
<dbReference type="InterPro" id="IPR029039">
    <property type="entry name" value="Flavoprotein-like_sf"/>
</dbReference>
<gene>
    <name evidence="2" type="ORF">F0L74_01455</name>
</gene>
<dbReference type="EMBL" id="VUOC01000001">
    <property type="protein sequence ID" value="KAA2244668.1"/>
    <property type="molecule type" value="Genomic_DNA"/>
</dbReference>
<protein>
    <submittedName>
        <fullName evidence="2">NAD(P)H-dependent oxidoreductase</fullName>
    </submittedName>
</protein>
<dbReference type="RefSeq" id="WP_149836065.1">
    <property type="nucleotide sequence ID" value="NZ_VUOC01000001.1"/>
</dbReference>
<dbReference type="InterPro" id="IPR005025">
    <property type="entry name" value="FMN_Rdtase-like_dom"/>
</dbReference>
<comment type="caution">
    <text evidence="2">The sequence shown here is derived from an EMBL/GenBank/DDBJ whole genome shotgun (WGS) entry which is preliminary data.</text>
</comment>
<dbReference type="Pfam" id="PF03358">
    <property type="entry name" value="FMN_red"/>
    <property type="match status" value="1"/>
</dbReference>
<evidence type="ECO:0000313" key="2">
    <source>
        <dbReference type="EMBL" id="KAA2244668.1"/>
    </source>
</evidence>